<dbReference type="EMBL" id="ABIB01000004">
    <property type="protein sequence ID" value="EDP96237.1"/>
    <property type="molecule type" value="Genomic_DNA"/>
</dbReference>
<evidence type="ECO:0000313" key="2">
    <source>
        <dbReference type="EMBL" id="EDP96237.1"/>
    </source>
</evidence>
<dbReference type="Proteomes" id="UP000002945">
    <property type="component" value="Unassembled WGS sequence"/>
</dbReference>
<accession>A9DTX9</accession>
<comment type="caution">
    <text evidence="2">The sequence shown here is derived from an EMBL/GenBank/DDBJ whole genome shotgun (WGS) entry which is preliminary data.</text>
</comment>
<reference evidence="2 3" key="1">
    <citation type="journal article" date="2011" name="J. Bacteriol.">
        <title>Genome sequence of the algicidal bacterium Kordia algicida OT-1.</title>
        <authorList>
            <person name="Lee H.S."/>
            <person name="Kang S.G."/>
            <person name="Kwon K.K."/>
            <person name="Lee J.H."/>
            <person name="Kim S.J."/>
        </authorList>
    </citation>
    <scope>NUCLEOTIDE SEQUENCE [LARGE SCALE GENOMIC DNA]</scope>
    <source>
        <strain evidence="2 3">OT-1</strain>
    </source>
</reference>
<evidence type="ECO:0000256" key="1">
    <source>
        <dbReference type="SAM" id="MobiDB-lite"/>
    </source>
</evidence>
<feature type="region of interest" description="Disordered" evidence="1">
    <location>
        <begin position="61"/>
        <end position="98"/>
    </location>
</feature>
<gene>
    <name evidence="2" type="ORF">KAOT1_02472</name>
</gene>
<sequence>MKNSVSQHVCPHCKQPITANNSSQNLSEVISKNEDEIVEEIKTKAVKATMKAIRPLLDKLEEAAKQQSQEAQQSTNTATPDFQSQMQMMQAAAREKMKMRELKVQAKMRNFQGKIAKRS</sequence>
<evidence type="ECO:0000313" key="3">
    <source>
        <dbReference type="Proteomes" id="UP000002945"/>
    </source>
</evidence>
<dbReference type="STRING" id="391587.KAOT1_02472"/>
<name>A9DTX9_9FLAO</name>
<feature type="compositionally biased region" description="Polar residues" evidence="1">
    <location>
        <begin position="75"/>
        <end position="84"/>
    </location>
</feature>
<dbReference type="AlphaFoldDB" id="A9DTX9"/>
<protein>
    <submittedName>
        <fullName evidence="2">Uncharacterized protein</fullName>
    </submittedName>
</protein>
<proteinExistence type="predicted"/>
<dbReference type="RefSeq" id="WP_007093067.1">
    <property type="nucleotide sequence ID" value="NZ_CP142125.1"/>
</dbReference>
<feature type="compositionally biased region" description="Low complexity" evidence="1">
    <location>
        <begin position="65"/>
        <end position="74"/>
    </location>
</feature>
<keyword evidence="3" id="KW-1185">Reference proteome</keyword>
<dbReference type="HOGENOM" id="CLU_2058289_0_0_10"/>
<organism evidence="2 3">
    <name type="scientific">Kordia algicida OT-1</name>
    <dbReference type="NCBI Taxonomy" id="391587"/>
    <lineage>
        <taxon>Bacteria</taxon>
        <taxon>Pseudomonadati</taxon>
        <taxon>Bacteroidota</taxon>
        <taxon>Flavobacteriia</taxon>
        <taxon>Flavobacteriales</taxon>
        <taxon>Flavobacteriaceae</taxon>
        <taxon>Kordia</taxon>
    </lineage>
</organism>